<sequence>MGSSNVGLWRNLDISITNTSFKHPIIRKMYMCLLMCPIS</sequence>
<accession>A0A6G0VUU1</accession>
<gene>
    <name evidence="1" type="ORF">FWK35_00038907</name>
</gene>
<dbReference type="Proteomes" id="UP000478052">
    <property type="component" value="Unassembled WGS sequence"/>
</dbReference>
<organism evidence="1 2">
    <name type="scientific">Aphis craccivora</name>
    <name type="common">Cowpea aphid</name>
    <dbReference type="NCBI Taxonomy" id="307492"/>
    <lineage>
        <taxon>Eukaryota</taxon>
        <taxon>Metazoa</taxon>
        <taxon>Ecdysozoa</taxon>
        <taxon>Arthropoda</taxon>
        <taxon>Hexapoda</taxon>
        <taxon>Insecta</taxon>
        <taxon>Pterygota</taxon>
        <taxon>Neoptera</taxon>
        <taxon>Paraneoptera</taxon>
        <taxon>Hemiptera</taxon>
        <taxon>Sternorrhyncha</taxon>
        <taxon>Aphidomorpha</taxon>
        <taxon>Aphidoidea</taxon>
        <taxon>Aphididae</taxon>
        <taxon>Aphidini</taxon>
        <taxon>Aphis</taxon>
        <taxon>Aphis</taxon>
    </lineage>
</organism>
<dbReference type="AlphaFoldDB" id="A0A6G0VUU1"/>
<evidence type="ECO:0000313" key="1">
    <source>
        <dbReference type="EMBL" id="KAF0710477.1"/>
    </source>
</evidence>
<protein>
    <submittedName>
        <fullName evidence="1">Uncharacterized protein</fullName>
    </submittedName>
</protein>
<reference evidence="1 2" key="1">
    <citation type="submission" date="2019-08" db="EMBL/GenBank/DDBJ databases">
        <title>Whole genome of Aphis craccivora.</title>
        <authorList>
            <person name="Voronova N.V."/>
            <person name="Shulinski R.S."/>
            <person name="Bandarenka Y.V."/>
            <person name="Zhorov D.G."/>
            <person name="Warner D."/>
        </authorList>
    </citation>
    <scope>NUCLEOTIDE SEQUENCE [LARGE SCALE GENOMIC DNA]</scope>
    <source>
        <strain evidence="1">180601</strain>
        <tissue evidence="1">Whole Body</tissue>
    </source>
</reference>
<dbReference type="EMBL" id="VUJU01011643">
    <property type="protein sequence ID" value="KAF0710477.1"/>
    <property type="molecule type" value="Genomic_DNA"/>
</dbReference>
<proteinExistence type="predicted"/>
<comment type="caution">
    <text evidence="1">The sequence shown here is derived from an EMBL/GenBank/DDBJ whole genome shotgun (WGS) entry which is preliminary data.</text>
</comment>
<keyword evidence="2" id="KW-1185">Reference proteome</keyword>
<name>A0A6G0VUU1_APHCR</name>
<evidence type="ECO:0000313" key="2">
    <source>
        <dbReference type="Proteomes" id="UP000478052"/>
    </source>
</evidence>